<keyword evidence="7" id="KW-0540">Nuclease</keyword>
<keyword evidence="8" id="KW-0479">Metal-binding</keyword>
<keyword evidence="9" id="KW-0547">Nucleotide-binding</keyword>
<dbReference type="GO" id="GO:0005198">
    <property type="term" value="F:structural molecule activity"/>
    <property type="evidence" value="ECO:0007669"/>
    <property type="project" value="InterPro"/>
</dbReference>
<evidence type="ECO:0000256" key="6">
    <source>
        <dbReference type="ARBA" id="ARBA00022705"/>
    </source>
</evidence>
<keyword evidence="13" id="KW-0238">DNA-binding</keyword>
<dbReference type="EMBL" id="KT862241">
    <property type="protein sequence ID" value="ANC51574.1"/>
    <property type="molecule type" value="Genomic_DNA"/>
</dbReference>
<dbReference type="InterPro" id="IPR027417">
    <property type="entry name" value="P-loop_NTPase"/>
</dbReference>
<evidence type="ECO:0000256" key="10">
    <source>
        <dbReference type="ARBA" id="ARBA00022759"/>
    </source>
</evidence>
<dbReference type="Proteomes" id="UP000271831">
    <property type="component" value="Segment"/>
</dbReference>
<comment type="subcellular location">
    <subcellularLocation>
        <location evidence="1">Host nucleus</location>
    </subcellularLocation>
</comment>
<dbReference type="Pfam" id="PF00799">
    <property type="entry name" value="Gemini_AL1"/>
    <property type="match status" value="1"/>
</dbReference>
<feature type="domain" description="CRESS-DNA virus Rep endonuclease" evidence="14">
    <location>
        <begin position="7"/>
        <end position="111"/>
    </location>
</feature>
<evidence type="ECO:0000256" key="4">
    <source>
        <dbReference type="ARBA" id="ARBA00022679"/>
    </source>
</evidence>
<keyword evidence="11" id="KW-0378">Hydrolase</keyword>
<evidence type="ECO:0000256" key="1">
    <source>
        <dbReference type="ARBA" id="ARBA00004147"/>
    </source>
</evidence>
<evidence type="ECO:0000256" key="9">
    <source>
        <dbReference type="ARBA" id="ARBA00022741"/>
    </source>
</evidence>
<dbReference type="Gene3D" id="3.40.1310.20">
    <property type="match status" value="1"/>
</dbReference>
<dbReference type="PROSITE" id="PS52020">
    <property type="entry name" value="CRESS_DNA_REP"/>
    <property type="match status" value="1"/>
</dbReference>
<dbReference type="InterPro" id="IPR022692">
    <property type="entry name" value="Gemini_AL1_REP_central"/>
</dbReference>
<keyword evidence="3" id="KW-1048">Host nucleus</keyword>
<reference evidence="15 16" key="1">
    <citation type="journal article" date="2016" name="Infect. Genet. Evol.">
        <title>Circular replication-associated protein encoding DNA viruses identified in the faecal matter of various animals in New Zealand.</title>
        <authorList>
            <person name="Steel O."/>
            <person name="Kraberger S."/>
            <person name="Sikorski A."/>
            <person name="Young L.M."/>
            <person name="Catchpole R.J."/>
            <person name="Stevens A.J."/>
            <person name="Ladley J.J."/>
            <person name="Coray D.S."/>
            <person name="Stainton D."/>
            <person name="Dayaram A."/>
            <person name="Julian L."/>
            <person name="van Bysterveldt K."/>
            <person name="Varsani A."/>
        </authorList>
    </citation>
    <scope>NUCLEOTIDE SEQUENCE [LARGE SCALE GENOMIC DNA]</scope>
</reference>
<dbReference type="GO" id="GO:0016888">
    <property type="term" value="F:DNA endonuclease activity, producing 5'-phosphomonoesters"/>
    <property type="evidence" value="ECO:0007669"/>
    <property type="project" value="InterPro"/>
</dbReference>
<keyword evidence="5" id="KW-0548">Nucleotidyltransferase</keyword>
<dbReference type="GO" id="GO:0006260">
    <property type="term" value="P:DNA replication"/>
    <property type="evidence" value="ECO:0007669"/>
    <property type="project" value="UniProtKB-KW"/>
</dbReference>
<evidence type="ECO:0000313" key="15">
    <source>
        <dbReference type="EMBL" id="ANC51574.1"/>
    </source>
</evidence>
<sequence length="341" mass="38493">MPPKQFQFQARYVLLTYAQCGDLDAWAVNDHLAFLGGECIIGREHHADGGTHLHAFCDFSRKFRSRRPDVFDVGGFHPNIEASRGRPEGGYDYAIKDGDVVAGGLSRPGGRGVYEDVSSWSIIVSQESEGDFWECVARLDPRSLCTNYNSLRAYANWKYRPTPVQYVHPAGVEFELGMVPELAVWREIALGANRQRGRAKSLVIYGDTRLGKTLWARSLGPHIYTIGQMSGEVILRDGPDADYVVFDDMRGGLDFFHGWKEWFGCQTVVTVKKLYKDPMQMPWGKPVIWLANRDPREELRDSITCHTSLGKQAAIEGDIKWLDGNCIFVELDHAIFRANTE</sequence>
<evidence type="ECO:0000256" key="13">
    <source>
        <dbReference type="ARBA" id="ARBA00023125"/>
    </source>
</evidence>
<evidence type="ECO:0000256" key="12">
    <source>
        <dbReference type="ARBA" id="ARBA00023124"/>
    </source>
</evidence>
<dbReference type="GO" id="GO:0016779">
    <property type="term" value="F:nucleotidyltransferase activity"/>
    <property type="evidence" value="ECO:0007669"/>
    <property type="project" value="UniProtKB-KW"/>
</dbReference>
<dbReference type="Pfam" id="PF08283">
    <property type="entry name" value="Gemini_AL1_M"/>
    <property type="match status" value="1"/>
</dbReference>
<proteinExistence type="predicted"/>
<dbReference type="SUPFAM" id="SSF55464">
    <property type="entry name" value="Origin of replication-binding domain, RBD-like"/>
    <property type="match status" value="1"/>
</dbReference>
<name>A0A160HWL5_9VIRU</name>
<keyword evidence="12" id="KW-0190">Covalent protein-DNA linkage</keyword>
<dbReference type="GO" id="GO:0046872">
    <property type="term" value="F:metal ion binding"/>
    <property type="evidence" value="ECO:0007669"/>
    <property type="project" value="UniProtKB-KW"/>
</dbReference>
<organism evidence="15 16">
    <name type="scientific">Faeces associated gemycircularvirus 4</name>
    <dbReference type="NCBI Taxonomy" id="1391033"/>
    <lineage>
        <taxon>Viruses</taxon>
        <taxon>Monodnaviria</taxon>
        <taxon>Shotokuvirae</taxon>
        <taxon>Cressdnaviricota</taxon>
        <taxon>Repensiviricetes</taxon>
        <taxon>Geplafuvirales</taxon>
        <taxon>Genomoviridae</taxon>
        <taxon>Gemycircularvirus</taxon>
        <taxon>Gemycircularvirus furse1</taxon>
    </lineage>
</organism>
<dbReference type="GO" id="GO:0003677">
    <property type="term" value="F:DNA binding"/>
    <property type="evidence" value="ECO:0007669"/>
    <property type="project" value="UniProtKB-KW"/>
</dbReference>
<evidence type="ECO:0000256" key="2">
    <source>
        <dbReference type="ARBA" id="ARBA00014531"/>
    </source>
</evidence>
<evidence type="ECO:0000256" key="5">
    <source>
        <dbReference type="ARBA" id="ARBA00022695"/>
    </source>
</evidence>
<keyword evidence="4" id="KW-0808">Transferase</keyword>
<dbReference type="PRINTS" id="PR00228">
    <property type="entry name" value="GEMCOATCLVL1"/>
</dbReference>
<protein>
    <recommendedName>
        <fullName evidence="2">Replication-associated protein</fullName>
    </recommendedName>
</protein>
<keyword evidence="10" id="KW-0255">Endonuclease</keyword>
<dbReference type="Gene3D" id="3.40.50.300">
    <property type="entry name" value="P-loop containing nucleotide triphosphate hydrolases"/>
    <property type="match status" value="1"/>
</dbReference>
<dbReference type="InterPro" id="IPR001301">
    <property type="entry name" value="Gemini_AL1_CLV"/>
</dbReference>
<evidence type="ECO:0000256" key="11">
    <source>
        <dbReference type="ARBA" id="ARBA00022801"/>
    </source>
</evidence>
<keyword evidence="6" id="KW-0235">DNA replication</keyword>
<evidence type="ECO:0000313" key="16">
    <source>
        <dbReference type="Proteomes" id="UP000271831"/>
    </source>
</evidence>
<evidence type="ECO:0000256" key="8">
    <source>
        <dbReference type="ARBA" id="ARBA00022723"/>
    </source>
</evidence>
<dbReference type="InterPro" id="IPR049912">
    <property type="entry name" value="CRESS_DNA_REP"/>
</dbReference>
<evidence type="ECO:0000259" key="14">
    <source>
        <dbReference type="PROSITE" id="PS52020"/>
    </source>
</evidence>
<evidence type="ECO:0000256" key="3">
    <source>
        <dbReference type="ARBA" id="ARBA00022562"/>
    </source>
</evidence>
<dbReference type="GO" id="GO:0000166">
    <property type="term" value="F:nucleotide binding"/>
    <property type="evidence" value="ECO:0007669"/>
    <property type="project" value="UniProtKB-KW"/>
</dbReference>
<dbReference type="GO" id="GO:0042025">
    <property type="term" value="C:host cell nucleus"/>
    <property type="evidence" value="ECO:0007669"/>
    <property type="project" value="UniProtKB-SubCell"/>
</dbReference>
<evidence type="ECO:0000256" key="7">
    <source>
        <dbReference type="ARBA" id="ARBA00022722"/>
    </source>
</evidence>
<accession>A0A160HWL5</accession>